<dbReference type="InterPro" id="IPR007197">
    <property type="entry name" value="rSAM"/>
</dbReference>
<dbReference type="RefSeq" id="WP_366923575.1">
    <property type="nucleotide sequence ID" value="NZ_CP121694.1"/>
</dbReference>
<dbReference type="GO" id="GO:0016491">
    <property type="term" value="F:oxidoreductase activity"/>
    <property type="evidence" value="ECO:0007669"/>
    <property type="project" value="InterPro"/>
</dbReference>
<dbReference type="KEGG" id="dbc:MFMK1_000478"/>
<keyword evidence="3" id="KW-0949">S-adenosyl-L-methionine</keyword>
<dbReference type="EMBL" id="CP121694">
    <property type="protein sequence ID" value="WRO20689.1"/>
    <property type="molecule type" value="Genomic_DNA"/>
</dbReference>
<evidence type="ECO:0000256" key="6">
    <source>
        <dbReference type="ARBA" id="ARBA00023014"/>
    </source>
</evidence>
<dbReference type="InterPro" id="IPR058240">
    <property type="entry name" value="rSAM_sf"/>
</dbReference>
<keyword evidence="5" id="KW-0408">Iron</keyword>
<dbReference type="InterPro" id="IPR047602">
    <property type="entry name" value="SPASM_CteB-like"/>
</dbReference>
<dbReference type="PROSITE" id="PS01305">
    <property type="entry name" value="MOAA_NIFB_PQQE"/>
    <property type="match status" value="1"/>
</dbReference>
<dbReference type="NCBIfam" id="TIGR03974">
    <property type="entry name" value="rSAM_six_Cys"/>
    <property type="match status" value="1"/>
</dbReference>
<dbReference type="NCBIfam" id="TIGR04085">
    <property type="entry name" value="rSAM_more_4Fe4S"/>
    <property type="match status" value="1"/>
</dbReference>
<evidence type="ECO:0000313" key="9">
    <source>
        <dbReference type="Proteomes" id="UP001329915"/>
    </source>
</evidence>
<evidence type="ECO:0000256" key="1">
    <source>
        <dbReference type="ARBA" id="ARBA00001966"/>
    </source>
</evidence>
<dbReference type="InterPro" id="IPR023867">
    <property type="entry name" value="Sulphatase_maturase_rSAM"/>
</dbReference>
<dbReference type="PROSITE" id="PS51918">
    <property type="entry name" value="RADICAL_SAM"/>
    <property type="match status" value="1"/>
</dbReference>
<dbReference type="SFLD" id="SFLDG01386">
    <property type="entry name" value="main_SPASM_domain-containing"/>
    <property type="match status" value="1"/>
</dbReference>
<dbReference type="SFLD" id="SFLDG01384">
    <property type="entry name" value="thioether_bond_formation_requi"/>
    <property type="match status" value="1"/>
</dbReference>
<dbReference type="Gene3D" id="3.20.20.70">
    <property type="entry name" value="Aldolase class I"/>
    <property type="match status" value="1"/>
</dbReference>
<keyword evidence="6" id="KW-0411">Iron-sulfur</keyword>
<keyword evidence="4" id="KW-0479">Metal-binding</keyword>
<dbReference type="InterPro" id="IPR000385">
    <property type="entry name" value="MoaA_NifB_PqqE_Fe-S-bd_CS"/>
</dbReference>
<dbReference type="InterPro" id="IPR023885">
    <property type="entry name" value="4Fe4S-binding_SPASM_dom"/>
</dbReference>
<evidence type="ECO:0000313" key="8">
    <source>
        <dbReference type="EMBL" id="WRO20689.1"/>
    </source>
</evidence>
<dbReference type="GO" id="GO:0051539">
    <property type="term" value="F:4 iron, 4 sulfur cluster binding"/>
    <property type="evidence" value="ECO:0007669"/>
    <property type="project" value="UniProtKB-KW"/>
</dbReference>
<dbReference type="GO" id="GO:0046872">
    <property type="term" value="F:metal ion binding"/>
    <property type="evidence" value="ECO:0007669"/>
    <property type="project" value="UniProtKB-KW"/>
</dbReference>
<evidence type="ECO:0000256" key="4">
    <source>
        <dbReference type="ARBA" id="ARBA00022723"/>
    </source>
</evidence>
<dbReference type="Pfam" id="PF04055">
    <property type="entry name" value="Radical_SAM"/>
    <property type="match status" value="1"/>
</dbReference>
<dbReference type="InterPro" id="IPR013785">
    <property type="entry name" value="Aldolase_TIM"/>
</dbReference>
<dbReference type="SFLD" id="SFLDS00029">
    <property type="entry name" value="Radical_SAM"/>
    <property type="match status" value="1"/>
</dbReference>
<dbReference type="CDD" id="cd01335">
    <property type="entry name" value="Radical_SAM"/>
    <property type="match status" value="1"/>
</dbReference>
<proteinExistence type="predicted"/>
<dbReference type="AlphaFoldDB" id="A0AAU0ULE4"/>
<evidence type="ECO:0000259" key="7">
    <source>
        <dbReference type="PROSITE" id="PS51918"/>
    </source>
</evidence>
<protein>
    <submittedName>
        <fullName evidence="8">Thioether cross-link-forming SCIFF peptide maturase</fullName>
    </submittedName>
</protein>
<dbReference type="SFLD" id="SFLDG01067">
    <property type="entry name" value="SPASM/twitch_domain_containing"/>
    <property type="match status" value="1"/>
</dbReference>
<dbReference type="PANTHER" id="PTHR43273:SF8">
    <property type="entry name" value="RADICAL SAM DOMAIN PROTEIN"/>
    <property type="match status" value="1"/>
</dbReference>
<dbReference type="InterPro" id="IPR024025">
    <property type="entry name" value="SCIFF_rSAM_maturase"/>
</dbReference>
<keyword evidence="2" id="KW-0004">4Fe-4S</keyword>
<comment type="cofactor">
    <cofactor evidence="1">
        <name>[4Fe-4S] cluster</name>
        <dbReference type="ChEBI" id="CHEBI:49883"/>
    </cofactor>
</comment>
<evidence type="ECO:0000256" key="5">
    <source>
        <dbReference type="ARBA" id="ARBA00023004"/>
    </source>
</evidence>
<dbReference type="Proteomes" id="UP001329915">
    <property type="component" value="Chromosome"/>
</dbReference>
<keyword evidence="9" id="KW-1185">Reference proteome</keyword>
<dbReference type="CDD" id="cd21124">
    <property type="entry name" value="SPASM_CteB-like"/>
    <property type="match status" value="1"/>
</dbReference>
<organism evidence="8 9">
    <name type="scientific">Metallumcola ferriviriculae</name>
    <dbReference type="NCBI Taxonomy" id="3039180"/>
    <lineage>
        <taxon>Bacteria</taxon>
        <taxon>Bacillati</taxon>
        <taxon>Bacillota</taxon>
        <taxon>Clostridia</taxon>
        <taxon>Neomoorellales</taxon>
        <taxon>Desulfitibacteraceae</taxon>
        <taxon>Metallumcola</taxon>
    </lineage>
</organism>
<feature type="domain" description="Radical SAM core" evidence="7">
    <location>
        <begin position="91"/>
        <end position="319"/>
    </location>
</feature>
<accession>A0AAU0ULE4</accession>
<dbReference type="Pfam" id="PF13186">
    <property type="entry name" value="SPASM"/>
    <property type="match status" value="1"/>
</dbReference>
<evidence type="ECO:0000256" key="2">
    <source>
        <dbReference type="ARBA" id="ARBA00022485"/>
    </source>
</evidence>
<gene>
    <name evidence="8" type="primary">scfB</name>
    <name evidence="8" type="ORF">MFMK1_000478</name>
</gene>
<dbReference type="SUPFAM" id="SSF102114">
    <property type="entry name" value="Radical SAM enzymes"/>
    <property type="match status" value="1"/>
</dbReference>
<sequence length="458" mass="50951">MNLVNQADNIHIFSYRELNILLDVNSGAVHLLTDTAAAIVAAAIKGASADLLQDKFGNDAVSQVMTELRGLQQQGVLASPVEDNRLPQEEVSYIKSLCLHVSHDCNLRCRYCFAGTGRFGGDRELMTADTAKQAVDFLLAASGPRQFCEIDFFGGEPLMNFSVVMETVKYAQKAAAIKGKKINLTLTTNGMLLDEDVRRFLVKNEIKLVLSLDGRPEINDYIRPGAGGKGSYREIVPKFKAMVNELGGKNYYIRGTYTKHNRDFAADIAHMLTCGFRELSIEPVVASSEAGYALTEEDYPFIASEYDRLVDLYLEYWDNGDPFNFFHFNVNLEQGPCLAKRLRGCGAGFEYLAVTPGGELYPCHQFVGDEKFRIGTVTEGIINTSVGETFKQTHVYNKEECRRCWARFYCGGGCNANAYQQSGDLFEPYKVGCLVQRKRLECAIYLETKKLIDTGGGE</sequence>
<reference evidence="8 9" key="1">
    <citation type="submission" date="2023-04" db="EMBL/GenBank/DDBJ databases">
        <authorList>
            <person name="Hsu D."/>
        </authorList>
    </citation>
    <scope>NUCLEOTIDE SEQUENCE [LARGE SCALE GENOMIC DNA]</scope>
    <source>
        <strain evidence="8 9">MK1</strain>
    </source>
</reference>
<name>A0AAU0ULE4_9FIRM</name>
<evidence type="ECO:0000256" key="3">
    <source>
        <dbReference type="ARBA" id="ARBA00022691"/>
    </source>
</evidence>
<dbReference type="PANTHER" id="PTHR43273">
    <property type="entry name" value="ANAEROBIC SULFATASE-MATURATING ENZYME HOMOLOG ASLB-RELATED"/>
    <property type="match status" value="1"/>
</dbReference>